<name>I2GX44_HENB6</name>
<dbReference type="InterPro" id="IPR006094">
    <property type="entry name" value="Oxid_FAD_bind_N"/>
</dbReference>
<dbReference type="AlphaFoldDB" id="I2GX44"/>
<protein>
    <recommendedName>
        <fullName evidence="9">D-lactate dehydrogenase (cytochrome)</fullName>
        <ecNumber evidence="9">1.1.2.4</ecNumber>
    </recommendedName>
    <alternativeName>
        <fullName evidence="12">D-lactate ferricytochrome C oxidoreductase</fullName>
    </alternativeName>
</protein>
<evidence type="ECO:0000256" key="7">
    <source>
        <dbReference type="ARBA" id="ARBA00023002"/>
    </source>
</evidence>
<dbReference type="FunCoup" id="I2GX44">
    <property type="interactions" value="218"/>
</dbReference>
<dbReference type="InterPro" id="IPR004113">
    <property type="entry name" value="FAD-bd_oxidored_4_C"/>
</dbReference>
<dbReference type="GO" id="GO:0005743">
    <property type="term" value="C:mitochondrial inner membrane"/>
    <property type="evidence" value="ECO:0007669"/>
    <property type="project" value="EnsemblFungi"/>
</dbReference>
<feature type="transmembrane region" description="Helical" evidence="13">
    <location>
        <begin position="49"/>
        <end position="68"/>
    </location>
</feature>
<keyword evidence="4" id="KW-0285">Flavoprotein</keyword>
<dbReference type="FunFam" id="3.30.70.2740:FF:000001">
    <property type="entry name" value="D-lactate dehydrogenase mitochondrial"/>
    <property type="match status" value="1"/>
</dbReference>
<comment type="catalytic activity">
    <reaction evidence="10">
        <text>(R)-lactate + 2 Fe(III)-[cytochrome c] = 2 Fe(II)-[cytochrome c] + pyruvate + 2 H(+)</text>
        <dbReference type="Rhea" id="RHEA:13521"/>
        <dbReference type="Rhea" id="RHEA-COMP:10350"/>
        <dbReference type="Rhea" id="RHEA-COMP:14399"/>
        <dbReference type="ChEBI" id="CHEBI:15361"/>
        <dbReference type="ChEBI" id="CHEBI:15378"/>
        <dbReference type="ChEBI" id="CHEBI:16004"/>
        <dbReference type="ChEBI" id="CHEBI:29033"/>
        <dbReference type="ChEBI" id="CHEBI:29034"/>
        <dbReference type="EC" id="1.1.2.4"/>
    </reaction>
</comment>
<dbReference type="FunFam" id="1.10.45.10:FF:000001">
    <property type="entry name" value="D-lactate dehydrogenase mitochondrial"/>
    <property type="match status" value="1"/>
</dbReference>
<gene>
    <name evidence="15" type="primary">TBLA0A09080</name>
    <name evidence="15" type="ORF">TBLA_0A09080</name>
</gene>
<evidence type="ECO:0000256" key="2">
    <source>
        <dbReference type="ARBA" id="ARBA00004173"/>
    </source>
</evidence>
<evidence type="ECO:0000313" key="16">
    <source>
        <dbReference type="Proteomes" id="UP000002866"/>
    </source>
</evidence>
<evidence type="ECO:0000256" key="4">
    <source>
        <dbReference type="ARBA" id="ARBA00022630"/>
    </source>
</evidence>
<dbReference type="FunFam" id="3.30.465.10:FF:000038">
    <property type="entry name" value="D-lactate dehydrogenase"/>
    <property type="match status" value="1"/>
</dbReference>
<keyword evidence="7" id="KW-0560">Oxidoreductase</keyword>
<dbReference type="InParanoid" id="I2GX44"/>
<reference evidence="15 16" key="1">
    <citation type="journal article" date="2011" name="Proc. Natl. Acad. Sci. U.S.A.">
        <title>Evolutionary erosion of yeast sex chromosomes by mating-type switching accidents.</title>
        <authorList>
            <person name="Gordon J.L."/>
            <person name="Armisen D."/>
            <person name="Proux-Wera E."/>
            <person name="Oheigeartaigh S.S."/>
            <person name="Byrne K.P."/>
            <person name="Wolfe K.H."/>
        </authorList>
    </citation>
    <scope>NUCLEOTIDE SEQUENCE [LARGE SCALE GENOMIC DNA]</scope>
    <source>
        <strain evidence="16">ATCC 34711 / CBS 6284 / DSM 70876 / NBRC 10599 / NRRL Y-10934 / UCD 77-7</strain>
    </source>
</reference>
<dbReference type="InterPro" id="IPR016171">
    <property type="entry name" value="Vanillyl_alc_oxidase_C-sub2"/>
</dbReference>
<keyword evidence="13" id="KW-0472">Membrane</keyword>
<dbReference type="eggNOG" id="KOG1231">
    <property type="taxonomic scope" value="Eukaryota"/>
</dbReference>
<dbReference type="InterPro" id="IPR016164">
    <property type="entry name" value="FAD-linked_Oxase-like_C"/>
</dbReference>
<keyword evidence="6" id="KW-0809">Transit peptide</keyword>
<evidence type="ECO:0000256" key="8">
    <source>
        <dbReference type="ARBA" id="ARBA00023128"/>
    </source>
</evidence>
<evidence type="ECO:0000256" key="1">
    <source>
        <dbReference type="ARBA" id="ARBA00001974"/>
    </source>
</evidence>
<dbReference type="EC" id="1.1.2.4" evidence="9"/>
<keyword evidence="5" id="KW-0274">FAD</keyword>
<comment type="cofactor">
    <cofactor evidence="1">
        <name>FAD</name>
        <dbReference type="ChEBI" id="CHEBI:57692"/>
    </cofactor>
</comment>
<dbReference type="KEGG" id="tbl:TBLA_0A09080"/>
<dbReference type="PANTHER" id="PTHR11748">
    <property type="entry name" value="D-LACTATE DEHYDROGENASE"/>
    <property type="match status" value="1"/>
</dbReference>
<keyword evidence="13" id="KW-1133">Transmembrane helix</keyword>
<dbReference type="STRING" id="1071380.I2GX44"/>
<dbReference type="InterPro" id="IPR016169">
    <property type="entry name" value="FAD-bd_PCMH_sub2"/>
</dbReference>
<dbReference type="Gene3D" id="3.30.70.2740">
    <property type="match status" value="1"/>
</dbReference>
<evidence type="ECO:0000256" key="10">
    <source>
        <dbReference type="ARBA" id="ARBA00051436"/>
    </source>
</evidence>
<dbReference type="OrthoDB" id="7786253at2759"/>
<dbReference type="Pfam" id="PF01565">
    <property type="entry name" value="FAD_binding_4"/>
    <property type="match status" value="1"/>
</dbReference>
<dbReference type="GeneID" id="14493243"/>
<dbReference type="InterPro" id="IPR036318">
    <property type="entry name" value="FAD-bd_PCMH-like_sf"/>
</dbReference>
<evidence type="ECO:0000256" key="11">
    <source>
        <dbReference type="ARBA" id="ARBA00055809"/>
    </source>
</evidence>
<dbReference type="Proteomes" id="UP000002866">
    <property type="component" value="Chromosome 1"/>
</dbReference>
<dbReference type="GO" id="GO:0071949">
    <property type="term" value="F:FAD binding"/>
    <property type="evidence" value="ECO:0007669"/>
    <property type="project" value="InterPro"/>
</dbReference>
<evidence type="ECO:0000256" key="3">
    <source>
        <dbReference type="ARBA" id="ARBA00008000"/>
    </source>
</evidence>
<comment type="subcellular location">
    <subcellularLocation>
        <location evidence="2">Mitochondrion</location>
    </subcellularLocation>
</comment>
<organism evidence="15 16">
    <name type="scientific">Henningerozyma blattae (strain ATCC 34711 / CBS 6284 / DSM 70876 / NBRC 10599 / NRRL Y-10934 / UCD 77-7)</name>
    <name type="common">Yeast</name>
    <name type="synonym">Tetrapisispora blattae</name>
    <dbReference type="NCBI Taxonomy" id="1071380"/>
    <lineage>
        <taxon>Eukaryota</taxon>
        <taxon>Fungi</taxon>
        <taxon>Dikarya</taxon>
        <taxon>Ascomycota</taxon>
        <taxon>Saccharomycotina</taxon>
        <taxon>Saccharomycetes</taxon>
        <taxon>Saccharomycetales</taxon>
        <taxon>Saccharomycetaceae</taxon>
        <taxon>Henningerozyma</taxon>
    </lineage>
</organism>
<keyword evidence="16" id="KW-1185">Reference proteome</keyword>
<dbReference type="OMA" id="GQGFEWA"/>
<dbReference type="Pfam" id="PF02913">
    <property type="entry name" value="FAD-oxidase_C"/>
    <property type="match status" value="1"/>
</dbReference>
<sequence length="591" mass="66184">MSKYNLIWKQSTQSLLRTINPIKRAIPFTYKRFNSSSINKSFAIKKNNYNAYIGVVTISLGIIAYTTVTKSISNDEEVEPEKRTKFPLVDHPSIIRLGQLDSPEYCTDEETLLKVFTQIKSILQNDPENFTETVNDLKSHSDTYFNTHHATAKQVPGLVTFPRSTNEVSQIMRLCHKFKIPVIPFSGGTSIEGHFLPTRGHSTVIIDCSKFMNNIIKLNRKDLDVQVQPGVSWEDLNDYLADYNLMLGIDPGPGAQIGGCIANSCSGTNAYRYGTMKENVVNLTVVLPDGSIIRTRGNGRPRKSSAGYNLNGLFVGNEGTLGIVTQATIKCHVKPKFEKIAVVSFPTVGNAAACASALTEHGIQLNAMELLDSDMMKIINQTGQTFRSDWAELPTMFFKIGGMTHQIVDEMVKQLQKIATEHESNKFEFSTSEENKLELWGARKVALWSVIDAGRQQDDRARLWTTDVAVPLSQFSTVIDQTKEDLRKSKLLNAMVGHAGDGNFHAFIIYNNDEEFQTCKQLVERMVYRALKAEGTCTGEHGIGIGKREYLEEELDQETIGLMRNIKLAIDPERILNPDKIFKIDPQEPSE</sequence>
<proteinExistence type="inferred from homology"/>
<accession>I2GX44</accession>
<dbReference type="GO" id="GO:1903457">
    <property type="term" value="P:lactate catabolic process"/>
    <property type="evidence" value="ECO:0007669"/>
    <property type="project" value="EnsemblFungi"/>
</dbReference>
<dbReference type="PROSITE" id="PS51387">
    <property type="entry name" value="FAD_PCMH"/>
    <property type="match status" value="1"/>
</dbReference>
<feature type="domain" description="FAD-binding PCMH-type" evidence="14">
    <location>
        <begin position="152"/>
        <end position="334"/>
    </location>
</feature>
<dbReference type="RefSeq" id="XP_004178215.1">
    <property type="nucleotide sequence ID" value="XM_004178167.1"/>
</dbReference>
<evidence type="ECO:0000259" key="14">
    <source>
        <dbReference type="PROSITE" id="PS51387"/>
    </source>
</evidence>
<evidence type="ECO:0000256" key="6">
    <source>
        <dbReference type="ARBA" id="ARBA00022946"/>
    </source>
</evidence>
<dbReference type="SUPFAM" id="SSF55103">
    <property type="entry name" value="FAD-linked oxidases, C-terminal domain"/>
    <property type="match status" value="1"/>
</dbReference>
<evidence type="ECO:0000313" key="15">
    <source>
        <dbReference type="EMBL" id="CCH58696.1"/>
    </source>
</evidence>
<keyword evidence="13" id="KW-0812">Transmembrane</keyword>
<dbReference type="Gene3D" id="3.30.465.10">
    <property type="match status" value="1"/>
</dbReference>
<comment type="function">
    <text evidence="11">Catalyzes the stereospecific oxidation of D-lactate to pyruvate.</text>
</comment>
<dbReference type="SUPFAM" id="SSF56176">
    <property type="entry name" value="FAD-binding/transporter-associated domain-like"/>
    <property type="match status" value="1"/>
</dbReference>
<evidence type="ECO:0000256" key="5">
    <source>
        <dbReference type="ARBA" id="ARBA00022827"/>
    </source>
</evidence>
<evidence type="ECO:0000256" key="12">
    <source>
        <dbReference type="ARBA" id="ARBA00083446"/>
    </source>
</evidence>
<dbReference type="Gene3D" id="1.10.45.10">
    <property type="entry name" value="Vanillyl-alcohol Oxidase, Chain A, domain 4"/>
    <property type="match status" value="1"/>
</dbReference>
<dbReference type="HOGENOM" id="CLU_017779_3_3_1"/>
<evidence type="ECO:0000256" key="13">
    <source>
        <dbReference type="SAM" id="Phobius"/>
    </source>
</evidence>
<comment type="similarity">
    <text evidence="3">Belongs to the FAD-binding oxidoreductase/transferase type 4 family.</text>
</comment>
<dbReference type="InterPro" id="IPR016166">
    <property type="entry name" value="FAD-bd_PCMH"/>
</dbReference>
<dbReference type="PANTHER" id="PTHR11748:SF111">
    <property type="entry name" value="D-LACTATE DEHYDROGENASE, MITOCHONDRIAL-RELATED"/>
    <property type="match status" value="1"/>
</dbReference>
<keyword evidence="8" id="KW-0496">Mitochondrion</keyword>
<dbReference type="EMBL" id="HE806316">
    <property type="protein sequence ID" value="CCH58696.1"/>
    <property type="molecule type" value="Genomic_DNA"/>
</dbReference>
<evidence type="ECO:0000256" key="9">
    <source>
        <dbReference type="ARBA" id="ARBA00038897"/>
    </source>
</evidence>
<dbReference type="GO" id="GO:0008720">
    <property type="term" value="F:D-lactate dehydrogenase (NAD+) activity"/>
    <property type="evidence" value="ECO:0007669"/>
    <property type="project" value="TreeGrafter"/>
</dbReference>
<dbReference type="GO" id="GO:0004458">
    <property type="term" value="F:D-lactate dehydrogenase (cytochrome) activity"/>
    <property type="evidence" value="ECO:0007669"/>
    <property type="project" value="UniProtKB-EC"/>
</dbReference>